<proteinExistence type="predicted"/>
<keyword evidence="1" id="KW-0732">Signal</keyword>
<dbReference type="Proteomes" id="UP001367316">
    <property type="component" value="Unassembled WGS sequence"/>
</dbReference>
<comment type="caution">
    <text evidence="2">The sequence shown here is derived from an EMBL/GenBank/DDBJ whole genome shotgun (WGS) entry which is preliminary data.</text>
</comment>
<evidence type="ECO:0000313" key="2">
    <source>
        <dbReference type="EMBL" id="KAK7614743.1"/>
    </source>
</evidence>
<keyword evidence="3" id="KW-1185">Reference proteome</keyword>
<evidence type="ECO:0000313" key="3">
    <source>
        <dbReference type="Proteomes" id="UP001367316"/>
    </source>
</evidence>
<reference evidence="2 3" key="1">
    <citation type="submission" date="2024-04" db="EMBL/GenBank/DDBJ databases">
        <title>Phyllosticta paracitricarpa is synonymous to the EU quarantine fungus P. citricarpa based on phylogenomic analyses.</title>
        <authorList>
            <consortium name="Lawrence Berkeley National Laboratory"/>
            <person name="Van ingen-buijs V.A."/>
            <person name="Van westerhoven A.C."/>
            <person name="Haridas S."/>
            <person name="Skiadas P."/>
            <person name="Martin F."/>
            <person name="Groenewald J.Z."/>
            <person name="Crous P.W."/>
            <person name="Seidl M.F."/>
        </authorList>
    </citation>
    <scope>NUCLEOTIDE SEQUENCE [LARGE SCALE GENOMIC DNA]</scope>
    <source>
        <strain evidence="2 3">CBS 141358</strain>
    </source>
</reference>
<dbReference type="EMBL" id="JBBPBF010000003">
    <property type="protein sequence ID" value="KAK7614743.1"/>
    <property type="molecule type" value="Genomic_DNA"/>
</dbReference>
<evidence type="ECO:0008006" key="4">
    <source>
        <dbReference type="Google" id="ProtNLM"/>
    </source>
</evidence>
<feature type="chain" id="PRO_5047443289" description="Secreted protein" evidence="1">
    <location>
        <begin position="27"/>
        <end position="105"/>
    </location>
</feature>
<gene>
    <name evidence="2" type="ORF">JOL62DRAFT_233598</name>
</gene>
<evidence type="ECO:0000256" key="1">
    <source>
        <dbReference type="SAM" id="SignalP"/>
    </source>
</evidence>
<name>A0ABR1NIY9_9PEZI</name>
<protein>
    <recommendedName>
        <fullName evidence="4">Secreted protein</fullName>
    </recommendedName>
</protein>
<feature type="signal peptide" evidence="1">
    <location>
        <begin position="1"/>
        <end position="26"/>
    </location>
</feature>
<accession>A0ABR1NIY9</accession>
<organism evidence="2 3">
    <name type="scientific">Phyllosticta paracitricarpa</name>
    <dbReference type="NCBI Taxonomy" id="2016321"/>
    <lineage>
        <taxon>Eukaryota</taxon>
        <taxon>Fungi</taxon>
        <taxon>Dikarya</taxon>
        <taxon>Ascomycota</taxon>
        <taxon>Pezizomycotina</taxon>
        <taxon>Dothideomycetes</taxon>
        <taxon>Dothideomycetes incertae sedis</taxon>
        <taxon>Botryosphaeriales</taxon>
        <taxon>Phyllostictaceae</taxon>
        <taxon>Phyllosticta</taxon>
    </lineage>
</organism>
<sequence>MVFNRTNALLYASLPALSCLVPLTHCIHVATRCTARHREFFDCSSTLQSTGRKSYLFFLTSPIKREATSQIRKADNANHIVWIALNPMTSLQYQLFQKAIVFLSR</sequence>